<evidence type="ECO:0000313" key="2">
    <source>
        <dbReference type="Proteomes" id="UP000005952"/>
    </source>
</evidence>
<dbReference type="AlphaFoldDB" id="N0B5P8"/>
<dbReference type="RefSeq" id="WP_015597557.1">
    <property type="nucleotide sequence ID" value="NC_021172.1"/>
</dbReference>
<dbReference type="KEGG" id="hdt:HYPDE_29233"/>
<sequence>MQDFISVPRTDDKPIVVGFFTPNYKPIADRFVANLARIGISHHIFAVSGHDWKSATLLKPEIIAGARSLYPRAPIVFMDVDCIIRGPVHPLFEMISGTDVALPIRIIQSDKRDLVWSSSRIIVWNPTDGAARLLKRWIELCSERSSMHVKLNDEKLLLRAISQSGGVTFTQIPAQYAAFEITDIGPEAVIVHQTTRPPRPLSLAKRLKHAMIKSLTGKPYAEWKYGIKN</sequence>
<name>N0B5P8_9HYPH</name>
<accession>N0B5P8</accession>
<protein>
    <recommendedName>
        <fullName evidence="3">Nucleotide-diphospho-sugar transferase domain-containing protein</fullName>
    </recommendedName>
</protein>
<reference evidence="1 2" key="1">
    <citation type="journal article" date="2013" name="Genome Announc.">
        <title>Genome sequences for three denitrifying bacterial strains isolated from a uranium- and nitrate-contaminated subsurface environment.</title>
        <authorList>
            <person name="Venkatramanan R."/>
            <person name="Prakash O."/>
            <person name="Woyke T."/>
            <person name="Chain P."/>
            <person name="Goodwin L.A."/>
            <person name="Watson D."/>
            <person name="Brooks S."/>
            <person name="Kostka J.E."/>
            <person name="Green S.J."/>
        </authorList>
    </citation>
    <scope>NUCLEOTIDE SEQUENCE [LARGE SCALE GENOMIC DNA]</scope>
    <source>
        <strain evidence="1 2">1NES1</strain>
    </source>
</reference>
<organism evidence="1 2">
    <name type="scientific">Hyphomicrobium denitrificans 1NES1</name>
    <dbReference type="NCBI Taxonomy" id="670307"/>
    <lineage>
        <taxon>Bacteria</taxon>
        <taxon>Pseudomonadati</taxon>
        <taxon>Pseudomonadota</taxon>
        <taxon>Alphaproteobacteria</taxon>
        <taxon>Hyphomicrobiales</taxon>
        <taxon>Hyphomicrobiaceae</taxon>
        <taxon>Hyphomicrobium</taxon>
    </lineage>
</organism>
<dbReference type="Proteomes" id="UP000005952">
    <property type="component" value="Chromosome"/>
</dbReference>
<evidence type="ECO:0000313" key="1">
    <source>
        <dbReference type="EMBL" id="AGK57522.1"/>
    </source>
</evidence>
<dbReference type="STRING" id="670307.HYPDE_29233"/>
<proteinExistence type="predicted"/>
<gene>
    <name evidence="1" type="ORF">HYPDE_29233</name>
</gene>
<dbReference type="EMBL" id="CP005587">
    <property type="protein sequence ID" value="AGK57522.1"/>
    <property type="molecule type" value="Genomic_DNA"/>
</dbReference>
<keyword evidence="2" id="KW-1185">Reference proteome</keyword>
<dbReference type="HOGENOM" id="CLU_1208457_0_0_5"/>
<dbReference type="OrthoDB" id="7930190at2"/>
<evidence type="ECO:0008006" key="3">
    <source>
        <dbReference type="Google" id="ProtNLM"/>
    </source>
</evidence>